<dbReference type="AlphaFoldDB" id="A0A8B7W8Y3"/>
<proteinExistence type="predicted"/>
<accession>A0A8B7W8Y3</accession>
<protein>
    <submittedName>
        <fullName evidence="2">Leukocyte immunoglobulin-like receptor subfamily B member 5 isoform X2</fullName>
    </submittedName>
</protein>
<gene>
    <name evidence="2" type="primary">LOC109699894</name>
</gene>
<feature type="transmembrane region" description="Helical" evidence="1">
    <location>
        <begin position="53"/>
        <end position="74"/>
    </location>
</feature>
<dbReference type="RefSeq" id="XP_020040388.1">
    <property type="nucleotide sequence ID" value="XM_020184799.1"/>
</dbReference>
<evidence type="ECO:0000313" key="2">
    <source>
        <dbReference type="RefSeq" id="XP_020040388.1"/>
    </source>
</evidence>
<keyword evidence="1" id="KW-0472">Membrane</keyword>
<keyword evidence="1" id="KW-1133">Transmembrane helix</keyword>
<name>A0A8B7W8Y3_CASCN</name>
<keyword evidence="1" id="KW-0812">Transmembrane</keyword>
<reference evidence="2" key="1">
    <citation type="submission" date="2025-08" db="UniProtKB">
        <authorList>
            <consortium name="RefSeq"/>
        </authorList>
    </citation>
    <scope>IDENTIFICATION</scope>
    <source>
        <tissue evidence="2">Leukocyte</tissue>
    </source>
</reference>
<dbReference type="OrthoDB" id="9633700at2759"/>
<sequence>MGGPTDVMSPLHTSAMSGQYLVNLLSFQSQVRSLQCSKDPTAFFMQGLPGATVIVISVTSVCFLFFLLLLLICLCQHQAKCRSADGGTKSQMKYKSSSQAVDIQKEDQCDDLEDIQPEENRHMDTQVPAEDDMQEVTYAQLHQETLMGTVNPLPSRTLQDPSAQPCVYATLALFREES</sequence>
<evidence type="ECO:0000256" key="1">
    <source>
        <dbReference type="SAM" id="Phobius"/>
    </source>
</evidence>
<organism evidence="2">
    <name type="scientific">Castor canadensis</name>
    <name type="common">American beaver</name>
    <dbReference type="NCBI Taxonomy" id="51338"/>
    <lineage>
        <taxon>Eukaryota</taxon>
        <taxon>Metazoa</taxon>
        <taxon>Chordata</taxon>
        <taxon>Craniata</taxon>
        <taxon>Vertebrata</taxon>
        <taxon>Euteleostomi</taxon>
        <taxon>Mammalia</taxon>
        <taxon>Eutheria</taxon>
        <taxon>Euarchontoglires</taxon>
        <taxon>Glires</taxon>
        <taxon>Rodentia</taxon>
        <taxon>Castorimorpha</taxon>
        <taxon>Castoridae</taxon>
        <taxon>Castor</taxon>
    </lineage>
</organism>